<gene>
    <name evidence="5" type="ORF">GNH96_10275</name>
</gene>
<dbReference type="GO" id="GO:0006950">
    <property type="term" value="P:response to stress"/>
    <property type="evidence" value="ECO:0007669"/>
    <property type="project" value="TreeGrafter"/>
</dbReference>
<evidence type="ECO:0000313" key="6">
    <source>
        <dbReference type="Proteomes" id="UP000503004"/>
    </source>
</evidence>
<name>A0A858Q8Z3_9GAMM</name>
<dbReference type="Gene3D" id="1.10.10.10">
    <property type="entry name" value="Winged helix-like DNA-binding domain superfamily/Winged helix DNA-binding domain"/>
    <property type="match status" value="1"/>
</dbReference>
<dbReference type="PANTHER" id="PTHR33164">
    <property type="entry name" value="TRANSCRIPTIONAL REGULATOR, MARR FAMILY"/>
    <property type="match status" value="1"/>
</dbReference>
<dbReference type="AlphaFoldDB" id="A0A858Q8Z3"/>
<feature type="domain" description="HTH marR-type" evidence="4">
    <location>
        <begin position="2"/>
        <end position="134"/>
    </location>
</feature>
<proteinExistence type="predicted"/>
<dbReference type="InterPro" id="IPR000835">
    <property type="entry name" value="HTH_MarR-typ"/>
</dbReference>
<keyword evidence="3" id="KW-0804">Transcription</keyword>
<sequence length="149" mass="16949">MHSKFGFLSYEISHCIRQRFNKAAEGIGLTHAQWRALVHLSKHENCRQIDLAEILEIKPITLARQIDLLEAVGLVRRNKDAEDRRAYRLELLPKAHAVMQELWSIADGVEAQVLSALSAREQETLTALLERVKHHITTVSPPDNSQPDD</sequence>
<keyword evidence="1" id="KW-0805">Transcription regulation</keyword>
<dbReference type="InterPro" id="IPR036388">
    <property type="entry name" value="WH-like_DNA-bd_sf"/>
</dbReference>
<dbReference type="SMART" id="SM00347">
    <property type="entry name" value="HTH_MARR"/>
    <property type="match status" value="1"/>
</dbReference>
<dbReference type="GO" id="GO:0003700">
    <property type="term" value="F:DNA-binding transcription factor activity"/>
    <property type="evidence" value="ECO:0007669"/>
    <property type="project" value="InterPro"/>
</dbReference>
<reference evidence="6" key="1">
    <citation type="submission" date="2019-12" db="EMBL/GenBank/DDBJ databases">
        <authorList>
            <person name="Awala S.I."/>
            <person name="Rhee S.K."/>
        </authorList>
    </citation>
    <scope>NUCLEOTIDE SEQUENCE [LARGE SCALE GENOMIC DNA]</scope>
    <source>
        <strain evidence="6">IM1</strain>
    </source>
</reference>
<keyword evidence="2" id="KW-0238">DNA-binding</keyword>
<dbReference type="RefSeq" id="WP_169603592.1">
    <property type="nucleotide sequence ID" value="NZ_CP046565.1"/>
</dbReference>
<dbReference type="InterPro" id="IPR036390">
    <property type="entry name" value="WH_DNA-bd_sf"/>
</dbReference>
<dbReference type="PROSITE" id="PS50995">
    <property type="entry name" value="HTH_MARR_2"/>
    <property type="match status" value="1"/>
</dbReference>
<organism evidence="5 6">
    <name type="scientific">Methylococcus geothermalis</name>
    <dbReference type="NCBI Taxonomy" id="2681310"/>
    <lineage>
        <taxon>Bacteria</taxon>
        <taxon>Pseudomonadati</taxon>
        <taxon>Pseudomonadota</taxon>
        <taxon>Gammaproteobacteria</taxon>
        <taxon>Methylococcales</taxon>
        <taxon>Methylococcaceae</taxon>
        <taxon>Methylococcus</taxon>
    </lineage>
</organism>
<evidence type="ECO:0000256" key="1">
    <source>
        <dbReference type="ARBA" id="ARBA00023015"/>
    </source>
</evidence>
<evidence type="ECO:0000256" key="3">
    <source>
        <dbReference type="ARBA" id="ARBA00023163"/>
    </source>
</evidence>
<dbReference type="EMBL" id="CP046565">
    <property type="protein sequence ID" value="QJD30319.1"/>
    <property type="molecule type" value="Genomic_DNA"/>
</dbReference>
<dbReference type="PRINTS" id="PR00598">
    <property type="entry name" value="HTHMARR"/>
</dbReference>
<evidence type="ECO:0000256" key="2">
    <source>
        <dbReference type="ARBA" id="ARBA00023125"/>
    </source>
</evidence>
<accession>A0A858Q8Z3</accession>
<evidence type="ECO:0000313" key="5">
    <source>
        <dbReference type="EMBL" id="QJD30319.1"/>
    </source>
</evidence>
<dbReference type="GO" id="GO:0003677">
    <property type="term" value="F:DNA binding"/>
    <property type="evidence" value="ECO:0007669"/>
    <property type="project" value="UniProtKB-KW"/>
</dbReference>
<dbReference type="SUPFAM" id="SSF46785">
    <property type="entry name" value="Winged helix' DNA-binding domain"/>
    <property type="match status" value="1"/>
</dbReference>
<dbReference type="Pfam" id="PF01047">
    <property type="entry name" value="MarR"/>
    <property type="match status" value="1"/>
</dbReference>
<evidence type="ECO:0000259" key="4">
    <source>
        <dbReference type="PROSITE" id="PS50995"/>
    </source>
</evidence>
<keyword evidence="6" id="KW-1185">Reference proteome</keyword>
<protein>
    <submittedName>
        <fullName evidence="5">MarR family transcriptional regulator</fullName>
    </submittedName>
</protein>
<dbReference type="KEGG" id="metu:GNH96_10275"/>
<dbReference type="InterPro" id="IPR039422">
    <property type="entry name" value="MarR/SlyA-like"/>
</dbReference>
<dbReference type="PANTHER" id="PTHR33164:SF64">
    <property type="entry name" value="TRANSCRIPTIONAL REGULATOR SLYA"/>
    <property type="match status" value="1"/>
</dbReference>
<dbReference type="Proteomes" id="UP000503004">
    <property type="component" value="Chromosome"/>
</dbReference>